<organism evidence="1 2">
    <name type="scientific">Actinomycetospora chibensis</name>
    <dbReference type="NCBI Taxonomy" id="663606"/>
    <lineage>
        <taxon>Bacteria</taxon>
        <taxon>Bacillati</taxon>
        <taxon>Actinomycetota</taxon>
        <taxon>Actinomycetes</taxon>
        <taxon>Pseudonocardiales</taxon>
        <taxon>Pseudonocardiaceae</taxon>
        <taxon>Actinomycetospora</taxon>
    </lineage>
</organism>
<reference evidence="2" key="1">
    <citation type="journal article" date="2019" name="Int. J. Syst. Evol. Microbiol.">
        <title>The Global Catalogue of Microorganisms (GCM) 10K type strain sequencing project: providing services to taxonomists for standard genome sequencing and annotation.</title>
        <authorList>
            <consortium name="The Broad Institute Genomics Platform"/>
            <consortium name="The Broad Institute Genome Sequencing Center for Infectious Disease"/>
            <person name="Wu L."/>
            <person name="Ma J."/>
        </authorList>
    </citation>
    <scope>NUCLEOTIDE SEQUENCE [LARGE SCALE GENOMIC DNA]</scope>
    <source>
        <strain evidence="2">CCUG 50347</strain>
    </source>
</reference>
<proteinExistence type="predicted"/>
<dbReference type="EMBL" id="JBHSIM010000014">
    <property type="protein sequence ID" value="MFC4832185.1"/>
    <property type="molecule type" value="Genomic_DNA"/>
</dbReference>
<evidence type="ECO:0000313" key="2">
    <source>
        <dbReference type="Proteomes" id="UP001595909"/>
    </source>
</evidence>
<dbReference type="Proteomes" id="UP001595909">
    <property type="component" value="Unassembled WGS sequence"/>
</dbReference>
<gene>
    <name evidence="1" type="ORF">ACFPEL_07170</name>
</gene>
<accession>A0ABV9REK3</accession>
<protein>
    <submittedName>
        <fullName evidence="1">Uncharacterized protein</fullName>
    </submittedName>
</protein>
<sequence length="73" mass="7639">MSAEAVYADRDDLALPPDPACQVVPVLTGVVTDPSSCPIEPAPGPEPWVAVDPEVAEEFVRLFHSENPTAGPA</sequence>
<name>A0ABV9REK3_9PSEU</name>
<feature type="non-terminal residue" evidence="1">
    <location>
        <position position="73"/>
    </location>
</feature>
<comment type="caution">
    <text evidence="1">The sequence shown here is derived from an EMBL/GenBank/DDBJ whole genome shotgun (WGS) entry which is preliminary data.</text>
</comment>
<evidence type="ECO:0000313" key="1">
    <source>
        <dbReference type="EMBL" id="MFC4832185.1"/>
    </source>
</evidence>
<keyword evidence="2" id="KW-1185">Reference proteome</keyword>